<organism evidence="1 2">
    <name type="scientific">Chaetoceros tenuissimus</name>
    <dbReference type="NCBI Taxonomy" id="426638"/>
    <lineage>
        <taxon>Eukaryota</taxon>
        <taxon>Sar</taxon>
        <taxon>Stramenopiles</taxon>
        <taxon>Ochrophyta</taxon>
        <taxon>Bacillariophyta</taxon>
        <taxon>Coscinodiscophyceae</taxon>
        <taxon>Chaetocerotophycidae</taxon>
        <taxon>Chaetocerotales</taxon>
        <taxon>Chaetocerotaceae</taxon>
        <taxon>Chaetoceros</taxon>
    </lineage>
</organism>
<proteinExistence type="predicted"/>
<protein>
    <recommendedName>
        <fullName evidence="3">Sulfotransferase domain-containing protein</fullName>
    </recommendedName>
</protein>
<accession>A0AAD3CNY5</accession>
<dbReference type="Gene3D" id="3.40.50.300">
    <property type="entry name" value="P-loop containing nucleotide triphosphate hydrolases"/>
    <property type="match status" value="1"/>
</dbReference>
<gene>
    <name evidence="1" type="ORF">CTEN210_05640</name>
</gene>
<dbReference type="AlphaFoldDB" id="A0AAD3CNY5"/>
<evidence type="ECO:0000313" key="1">
    <source>
        <dbReference type="EMBL" id="GFH49164.1"/>
    </source>
</evidence>
<dbReference type="Proteomes" id="UP001054902">
    <property type="component" value="Unassembled WGS sequence"/>
</dbReference>
<comment type="caution">
    <text evidence="1">The sequence shown here is derived from an EMBL/GenBank/DDBJ whole genome shotgun (WGS) entry which is preliminary data.</text>
</comment>
<sequence>MKLNVDTSFESEIESLVVSPGFPQKRKKQLSQGFHVKARIISYRYRKSFMCALVFIAVICIGELSSEESILDPITKSKYDRCKLDPKGPTTAILISQGRSGSSVLWDTLSRLSGDATVAHEVTGGNRNSSREFFENVNHVDWATKRLCNIQRKYMHEEKKGQYKYALVGFQWKPFHTTFDHPMAIAGMKVMSDQNVKVIHLTRNPLDRYLSNLKHRGKQHSEEVPAHCKTDDLTCIKNHETQAKGISIELSTDEEQEAFIEHLRESRNNAKVYEERLDTFGIKHIHVYYEALFDHEARDEYLANEWMQIFKFLGIGPQDDLTMGDVRKAFEYASTTPKSHEEIISNFKEVKKVLSGTDLIDLLH</sequence>
<evidence type="ECO:0000313" key="2">
    <source>
        <dbReference type="Proteomes" id="UP001054902"/>
    </source>
</evidence>
<evidence type="ECO:0008006" key="3">
    <source>
        <dbReference type="Google" id="ProtNLM"/>
    </source>
</evidence>
<keyword evidence="2" id="KW-1185">Reference proteome</keyword>
<reference evidence="1 2" key="1">
    <citation type="journal article" date="2021" name="Sci. Rep.">
        <title>The genome of the diatom Chaetoceros tenuissimus carries an ancient integrated fragment of an extant virus.</title>
        <authorList>
            <person name="Hongo Y."/>
            <person name="Kimura K."/>
            <person name="Takaki Y."/>
            <person name="Yoshida Y."/>
            <person name="Baba S."/>
            <person name="Kobayashi G."/>
            <person name="Nagasaki K."/>
            <person name="Hano T."/>
            <person name="Tomaru Y."/>
        </authorList>
    </citation>
    <scope>NUCLEOTIDE SEQUENCE [LARGE SCALE GENOMIC DNA]</scope>
    <source>
        <strain evidence="1 2">NIES-3715</strain>
    </source>
</reference>
<dbReference type="EMBL" id="BLLK01000032">
    <property type="protein sequence ID" value="GFH49164.1"/>
    <property type="molecule type" value="Genomic_DNA"/>
</dbReference>
<dbReference type="InterPro" id="IPR027417">
    <property type="entry name" value="P-loop_NTPase"/>
</dbReference>
<name>A0AAD3CNY5_9STRA</name>
<dbReference type="SUPFAM" id="SSF52540">
    <property type="entry name" value="P-loop containing nucleoside triphosphate hydrolases"/>
    <property type="match status" value="1"/>
</dbReference>